<proteinExistence type="predicted"/>
<evidence type="ECO:0000313" key="2">
    <source>
        <dbReference type="Proteomes" id="UP000026907"/>
    </source>
</evidence>
<organism evidence="1 2">
    <name type="scientific">Escherichia phage FFH2</name>
    <dbReference type="NCBI Taxonomy" id="1446490"/>
    <lineage>
        <taxon>Viruses</taxon>
        <taxon>Duplodnaviria</taxon>
        <taxon>Heunggongvirae</taxon>
        <taxon>Uroviricota</taxon>
        <taxon>Caudoviricetes</taxon>
        <taxon>Vequintavirinae</taxon>
        <taxon>Vequintavirus</taxon>
        <taxon>Vequintavirus PDX</taxon>
        <taxon>Vequintavirus FFH2</taxon>
    </lineage>
</organism>
<dbReference type="GeneID" id="19486728"/>
<sequence length="126" mass="14678">MAKVGKRGNYRVVLTEEPEKEYECSSTCVIDIREKDVDEIWFKILDACDSSDYFFIYVNDKAGFFHDDGELPYEIYELVEACHRGDAELFGLRLKSGKFFYQDECMNLHNFVEGTCNDGEILAHYD</sequence>
<dbReference type="Proteomes" id="UP000026907">
    <property type="component" value="Segment"/>
</dbReference>
<reference evidence="1 2" key="1">
    <citation type="journal article" date="2014" name="Genome Announc.">
        <title>Complete Genome Sequences of Two Escherichia coli O157:H7 Phages Effective in Limiting Contamination of Food Products.</title>
        <authorList>
            <person name="Hong Y."/>
            <person name="Pan Y."/>
            <person name="Harman N.J."/>
            <person name="Ebner P.D."/>
        </authorList>
    </citation>
    <scope>NUCLEOTIDE SEQUENCE [LARGE SCALE GENOMIC DNA]</scope>
</reference>
<dbReference type="KEGG" id="vg:19486728"/>
<dbReference type="EMBL" id="KJ190158">
    <property type="protein sequence ID" value="AHN83591.1"/>
    <property type="molecule type" value="Genomic_DNA"/>
</dbReference>
<name>A0A023MH05_9CAUD</name>
<protein>
    <submittedName>
        <fullName evidence="1">Uncharacterized protein</fullName>
    </submittedName>
</protein>
<accession>A0A023MH05</accession>
<keyword evidence="2" id="KW-1185">Reference proteome</keyword>
<dbReference type="RefSeq" id="YP_009030912.1">
    <property type="nucleotide sequence ID" value="NC_024134.1"/>
</dbReference>
<evidence type="ECO:0000313" key="1">
    <source>
        <dbReference type="EMBL" id="AHN83591.1"/>
    </source>
</evidence>